<evidence type="ECO:0000256" key="3">
    <source>
        <dbReference type="ARBA" id="ARBA00022801"/>
    </source>
</evidence>
<dbReference type="InterPro" id="IPR036264">
    <property type="entry name" value="Bact_exopeptidase_dim_dom"/>
</dbReference>
<dbReference type="AlphaFoldDB" id="A0A2P2C173"/>
<evidence type="ECO:0000256" key="1">
    <source>
        <dbReference type="ARBA" id="ARBA00001947"/>
    </source>
</evidence>
<dbReference type="PIRSF" id="PIRSF037238">
    <property type="entry name" value="Carboxypeptidase_G2"/>
    <property type="match status" value="1"/>
</dbReference>
<dbReference type="EMBL" id="CZKA01000023">
    <property type="protein sequence ID" value="CUR55741.1"/>
    <property type="molecule type" value="Genomic_DNA"/>
</dbReference>
<evidence type="ECO:0000256" key="4">
    <source>
        <dbReference type="ARBA" id="ARBA00022833"/>
    </source>
</evidence>
<keyword evidence="2" id="KW-0479">Metal-binding</keyword>
<dbReference type="PANTHER" id="PTHR43808">
    <property type="entry name" value="ACETYLORNITHINE DEACETYLASE"/>
    <property type="match status" value="1"/>
</dbReference>
<accession>A0A2P2C173</accession>
<reference evidence="6" key="1">
    <citation type="submission" date="2015-08" db="EMBL/GenBank/DDBJ databases">
        <authorList>
            <person name="Babu N.S."/>
            <person name="Beckwith C.J."/>
            <person name="Beseler K.G."/>
            <person name="Brison A."/>
            <person name="Carone J.V."/>
            <person name="Caskin T.P."/>
            <person name="Diamond M."/>
            <person name="Durham M.E."/>
            <person name="Foxe J.M."/>
            <person name="Go M."/>
            <person name="Henderson B.A."/>
            <person name="Jones I.B."/>
            <person name="McGettigan J.A."/>
            <person name="Micheletti S.J."/>
            <person name="Nasrallah M.E."/>
            <person name="Ortiz D."/>
            <person name="Piller C.R."/>
            <person name="Privatt S.R."/>
            <person name="Schneider S.L."/>
            <person name="Sharp S."/>
            <person name="Smith T.C."/>
            <person name="Stanton J.D."/>
            <person name="Ullery H.E."/>
            <person name="Wilson R.J."/>
            <person name="Serrano M.G."/>
            <person name="Buck G."/>
            <person name="Lee V."/>
            <person name="Wang Y."/>
            <person name="Carvalho R."/>
            <person name="Voegtly L."/>
            <person name="Shi R."/>
            <person name="Duckworth R."/>
            <person name="Johnson A."/>
            <person name="Loviza R."/>
            <person name="Walstead R."/>
            <person name="Shah Z."/>
            <person name="Kiflezghi M."/>
            <person name="Wade K."/>
            <person name="Ball S.L."/>
            <person name="Bradley K.W."/>
            <person name="Asai D.J."/>
            <person name="Bowman C.A."/>
            <person name="Russell D.A."/>
            <person name="Pope W.H."/>
            <person name="Jacobs-Sera D."/>
            <person name="Hendrix R.W."/>
            <person name="Hatfull G.F."/>
        </authorList>
    </citation>
    <scope>NUCLEOTIDE SEQUENCE</scope>
</reference>
<proteinExistence type="predicted"/>
<sequence length="368" mass="38564">MSAVERMLGRLEHLVMAETPSGDAGRLRAAHVLLQDWGQEALGRRGEERVVDAVPHLLWEAAAQPRVLVLGHLDTVFPAGVTRQRPFAIDGDRVTGPGVFDMKAGLVVALEALSRVVDPSHVSLLVTGDEETGSSTSRALIEDVARGCSAVLVLEPSLEGALKTGRKGGSIYRVGFEGRAAHAGLEPELGRNALIELARLVLWCESVADPGLGTTVTPTRAESGTTNNVVPAFGELVLDVRASTAAELDRVHRALVGRVPVDPGVRLVIGGGLNRPPLEPTSSTTLVELARAVAVREGLPLPRTTSVGGASDANFTAALGIATLDGLGAVGAGAHTDQEWVEIASLERQVSMVAGLIEDLRAPDNQQH</sequence>
<evidence type="ECO:0000256" key="2">
    <source>
        <dbReference type="ARBA" id="ARBA00022723"/>
    </source>
</evidence>
<gene>
    <name evidence="6" type="ORF">NOCA230073</name>
</gene>
<keyword evidence="3" id="KW-0378">Hydrolase</keyword>
<evidence type="ECO:0000259" key="5">
    <source>
        <dbReference type="Pfam" id="PF07687"/>
    </source>
</evidence>
<dbReference type="GO" id="GO:0016787">
    <property type="term" value="F:hydrolase activity"/>
    <property type="evidence" value="ECO:0007669"/>
    <property type="project" value="UniProtKB-KW"/>
</dbReference>
<organism evidence="6">
    <name type="scientific">metagenome</name>
    <dbReference type="NCBI Taxonomy" id="256318"/>
    <lineage>
        <taxon>unclassified sequences</taxon>
        <taxon>metagenomes</taxon>
    </lineage>
</organism>
<dbReference type="SUPFAM" id="SSF53187">
    <property type="entry name" value="Zn-dependent exopeptidases"/>
    <property type="match status" value="1"/>
</dbReference>
<dbReference type="SUPFAM" id="SSF55031">
    <property type="entry name" value="Bacterial exopeptidase dimerisation domain"/>
    <property type="match status" value="1"/>
</dbReference>
<name>A0A2P2C173_9ZZZZ</name>
<dbReference type="Pfam" id="PF01546">
    <property type="entry name" value="Peptidase_M20"/>
    <property type="match status" value="1"/>
</dbReference>
<dbReference type="InterPro" id="IPR002933">
    <property type="entry name" value="Peptidase_M20"/>
</dbReference>
<dbReference type="PROSITE" id="PS00758">
    <property type="entry name" value="ARGE_DAPE_CPG2_1"/>
    <property type="match status" value="1"/>
</dbReference>
<evidence type="ECO:0000313" key="6">
    <source>
        <dbReference type="EMBL" id="CUR55741.1"/>
    </source>
</evidence>
<dbReference type="Gene3D" id="3.30.70.360">
    <property type="match status" value="1"/>
</dbReference>
<feature type="domain" description="Peptidase M20 dimerisation" evidence="5">
    <location>
        <begin position="164"/>
        <end position="256"/>
    </location>
</feature>
<dbReference type="Gene3D" id="3.40.630.10">
    <property type="entry name" value="Zn peptidases"/>
    <property type="match status" value="1"/>
</dbReference>
<dbReference type="InterPro" id="IPR050072">
    <property type="entry name" value="Peptidase_M20A"/>
</dbReference>
<dbReference type="InterPro" id="IPR017150">
    <property type="entry name" value="Pept_M20_glutamate_carboxypep"/>
</dbReference>
<dbReference type="GO" id="GO:0046872">
    <property type="term" value="F:metal ion binding"/>
    <property type="evidence" value="ECO:0007669"/>
    <property type="project" value="UniProtKB-KW"/>
</dbReference>
<keyword evidence="4" id="KW-0862">Zinc</keyword>
<dbReference type="PANTHER" id="PTHR43808:SF9">
    <property type="entry name" value="BLL0789 PROTEIN"/>
    <property type="match status" value="1"/>
</dbReference>
<dbReference type="InterPro" id="IPR001261">
    <property type="entry name" value="ArgE/DapE_CS"/>
</dbReference>
<dbReference type="Pfam" id="PF07687">
    <property type="entry name" value="M20_dimer"/>
    <property type="match status" value="1"/>
</dbReference>
<dbReference type="InterPro" id="IPR011650">
    <property type="entry name" value="Peptidase_M20_dimer"/>
</dbReference>
<protein>
    <submittedName>
        <fullName evidence="6">Acetylornithine deacetylase/succinyldiaminopimelate desuccinylase-like deacylase</fullName>
    </submittedName>
</protein>
<comment type="cofactor">
    <cofactor evidence="1">
        <name>Zn(2+)</name>
        <dbReference type="ChEBI" id="CHEBI:29105"/>
    </cofactor>
</comment>